<feature type="domain" description="Nudix hydrolase" evidence="6">
    <location>
        <begin position="17"/>
        <end position="147"/>
    </location>
</feature>
<dbReference type="Pfam" id="PF00293">
    <property type="entry name" value="NUDIX"/>
    <property type="match status" value="1"/>
</dbReference>
<reference evidence="7" key="2">
    <citation type="submission" date="2020-09" db="EMBL/GenBank/DDBJ databases">
        <authorList>
            <person name="Sun Q."/>
            <person name="Zhou Y."/>
        </authorList>
    </citation>
    <scope>NUCLEOTIDE SEQUENCE</scope>
    <source>
        <strain evidence="7">CGMCC 4.3508</strain>
    </source>
</reference>
<keyword evidence="3 5" id="KW-0378">Hydrolase</keyword>
<dbReference type="PROSITE" id="PS00893">
    <property type="entry name" value="NUDIX_BOX"/>
    <property type="match status" value="1"/>
</dbReference>
<dbReference type="Gene3D" id="3.90.79.10">
    <property type="entry name" value="Nucleoside Triphosphate Pyrophosphohydrolase"/>
    <property type="match status" value="1"/>
</dbReference>
<name>A0A917R980_9NOCA</name>
<dbReference type="GO" id="GO:0016787">
    <property type="term" value="F:hydrolase activity"/>
    <property type="evidence" value="ECO:0007669"/>
    <property type="project" value="UniProtKB-KW"/>
</dbReference>
<evidence type="ECO:0000259" key="6">
    <source>
        <dbReference type="PROSITE" id="PS51462"/>
    </source>
</evidence>
<organism evidence="7 8">
    <name type="scientific">Nocardia jinanensis</name>
    <dbReference type="NCBI Taxonomy" id="382504"/>
    <lineage>
        <taxon>Bacteria</taxon>
        <taxon>Bacillati</taxon>
        <taxon>Actinomycetota</taxon>
        <taxon>Actinomycetes</taxon>
        <taxon>Mycobacteriales</taxon>
        <taxon>Nocardiaceae</taxon>
        <taxon>Nocardia</taxon>
    </lineage>
</organism>
<comment type="similarity">
    <text evidence="2 5">Belongs to the Nudix hydrolase family.</text>
</comment>
<evidence type="ECO:0000256" key="3">
    <source>
        <dbReference type="ARBA" id="ARBA00022801"/>
    </source>
</evidence>
<dbReference type="InterPro" id="IPR020476">
    <property type="entry name" value="Nudix_hydrolase"/>
</dbReference>
<dbReference type="InterPro" id="IPR020084">
    <property type="entry name" value="NUDIX_hydrolase_CS"/>
</dbReference>
<dbReference type="Pfam" id="PF00300">
    <property type="entry name" value="His_Phos_1"/>
    <property type="match status" value="1"/>
</dbReference>
<sequence length="321" mass="35587">MNGTHTRPSYPDPRTPPNILAAGTVLWRQAPGSVGGVEIAVIRRPKYQDWSLPKGKLDPGESPVLAAFRETEEETGLRPRLGRYLGKVTYPITGHRKMKRVDYWAAEVVDGEFSANSEVDELVWCPLNTVMSELSYPMDRQIVRAFTRLPAATHTLLLVRHAKAGRRDRYKGPDEERPLELAGYRQSLALVPNLLAFGAQEIYSAEPLRCVQTVAPLAEELGVGVEIEPLLGDIGYAADPDKARDRIRSLVSAQRVRVLCSQGDTIPDLVRWWTEQDGMRLSPARTRKGSVWVLSFSGDRLVAADHLDRSLSVDTAPAVTA</sequence>
<dbReference type="PANTHER" id="PTHR43222:SF9">
    <property type="entry name" value="8-OXO-(D)GTP PHOSPHATASE"/>
    <property type="match status" value="1"/>
</dbReference>
<accession>A0A917R980</accession>
<dbReference type="RefSeq" id="WP_062995564.1">
    <property type="nucleotide sequence ID" value="NZ_BMMH01000001.1"/>
</dbReference>
<reference evidence="7" key="1">
    <citation type="journal article" date="2014" name="Int. J. Syst. Evol. Microbiol.">
        <title>Complete genome sequence of Corynebacterium casei LMG S-19264T (=DSM 44701T), isolated from a smear-ripened cheese.</title>
        <authorList>
            <consortium name="US DOE Joint Genome Institute (JGI-PGF)"/>
            <person name="Walter F."/>
            <person name="Albersmeier A."/>
            <person name="Kalinowski J."/>
            <person name="Ruckert C."/>
        </authorList>
    </citation>
    <scope>NUCLEOTIDE SEQUENCE</scope>
    <source>
        <strain evidence="7">CGMCC 4.3508</strain>
    </source>
</reference>
<evidence type="ECO:0000256" key="1">
    <source>
        <dbReference type="ARBA" id="ARBA00001946"/>
    </source>
</evidence>
<evidence type="ECO:0000313" key="7">
    <source>
        <dbReference type="EMBL" id="GGK96742.1"/>
    </source>
</evidence>
<dbReference type="PANTHER" id="PTHR43222">
    <property type="entry name" value="NUDIX HYDROLASE 23"/>
    <property type="match status" value="1"/>
</dbReference>
<dbReference type="InterPro" id="IPR015797">
    <property type="entry name" value="NUDIX_hydrolase-like_dom_sf"/>
</dbReference>
<gene>
    <name evidence="7" type="ORF">GCM10011588_09000</name>
</gene>
<dbReference type="Proteomes" id="UP000638263">
    <property type="component" value="Unassembled WGS sequence"/>
</dbReference>
<keyword evidence="8" id="KW-1185">Reference proteome</keyword>
<dbReference type="CDD" id="cd07067">
    <property type="entry name" value="HP_PGM_like"/>
    <property type="match status" value="1"/>
</dbReference>
<dbReference type="CDD" id="cd03673">
    <property type="entry name" value="NUDIX_Ap6A_hydrolase"/>
    <property type="match status" value="1"/>
</dbReference>
<dbReference type="PROSITE" id="PS51462">
    <property type="entry name" value="NUDIX"/>
    <property type="match status" value="1"/>
</dbReference>
<evidence type="ECO:0000256" key="5">
    <source>
        <dbReference type="RuleBase" id="RU003476"/>
    </source>
</evidence>
<dbReference type="PRINTS" id="PR00502">
    <property type="entry name" value="NUDIXFAMILY"/>
</dbReference>
<dbReference type="InterPro" id="IPR013078">
    <property type="entry name" value="His_Pase_superF_clade-1"/>
</dbReference>
<evidence type="ECO:0000256" key="4">
    <source>
        <dbReference type="ARBA" id="ARBA00022842"/>
    </source>
</evidence>
<dbReference type="SUPFAM" id="SSF55811">
    <property type="entry name" value="Nudix"/>
    <property type="match status" value="1"/>
</dbReference>
<dbReference type="SUPFAM" id="SSF53254">
    <property type="entry name" value="Phosphoglycerate mutase-like"/>
    <property type="match status" value="1"/>
</dbReference>
<evidence type="ECO:0000256" key="2">
    <source>
        <dbReference type="ARBA" id="ARBA00005582"/>
    </source>
</evidence>
<comment type="cofactor">
    <cofactor evidence="1">
        <name>Mg(2+)</name>
        <dbReference type="ChEBI" id="CHEBI:18420"/>
    </cofactor>
</comment>
<evidence type="ECO:0000313" key="8">
    <source>
        <dbReference type="Proteomes" id="UP000638263"/>
    </source>
</evidence>
<dbReference type="InterPro" id="IPR029033">
    <property type="entry name" value="His_PPase_superfam"/>
</dbReference>
<dbReference type="AlphaFoldDB" id="A0A917R980"/>
<dbReference type="Gene3D" id="3.40.50.1240">
    <property type="entry name" value="Phosphoglycerate mutase-like"/>
    <property type="match status" value="1"/>
</dbReference>
<dbReference type="EMBL" id="BMMH01000001">
    <property type="protein sequence ID" value="GGK96742.1"/>
    <property type="molecule type" value="Genomic_DNA"/>
</dbReference>
<comment type="caution">
    <text evidence="7">The sequence shown here is derived from an EMBL/GenBank/DDBJ whole genome shotgun (WGS) entry which is preliminary data.</text>
</comment>
<protein>
    <submittedName>
        <fullName evidence="7">Hydrolase MutT/NUDIX</fullName>
    </submittedName>
</protein>
<dbReference type="InterPro" id="IPR000086">
    <property type="entry name" value="NUDIX_hydrolase_dom"/>
</dbReference>
<keyword evidence="4" id="KW-0460">Magnesium</keyword>
<proteinExistence type="inferred from homology"/>